<organism evidence="2 3">
    <name type="scientific">Micromonospora inositola</name>
    <dbReference type="NCBI Taxonomy" id="47865"/>
    <lineage>
        <taxon>Bacteria</taxon>
        <taxon>Bacillati</taxon>
        <taxon>Actinomycetota</taxon>
        <taxon>Actinomycetes</taxon>
        <taxon>Micromonosporales</taxon>
        <taxon>Micromonosporaceae</taxon>
        <taxon>Micromonospora</taxon>
    </lineage>
</organism>
<dbReference type="Proteomes" id="UP000198221">
    <property type="component" value="Chromosome I"/>
</dbReference>
<dbReference type="PANTHER" id="PTHR40763:SF5">
    <property type="entry name" value="MEMBRANE PROTEIN"/>
    <property type="match status" value="1"/>
</dbReference>
<dbReference type="Pfam" id="PF08044">
    <property type="entry name" value="DUF1707"/>
    <property type="match status" value="1"/>
</dbReference>
<dbReference type="EMBL" id="LT607754">
    <property type="protein sequence ID" value="SCG46118.1"/>
    <property type="molecule type" value="Genomic_DNA"/>
</dbReference>
<dbReference type="OrthoDB" id="3428481at2"/>
<dbReference type="RefSeq" id="WP_089011541.1">
    <property type="nucleotide sequence ID" value="NZ_LT607754.1"/>
</dbReference>
<dbReference type="InterPro" id="IPR012551">
    <property type="entry name" value="DUF1707_SHOCT-like"/>
</dbReference>
<proteinExistence type="predicted"/>
<evidence type="ECO:0000313" key="2">
    <source>
        <dbReference type="EMBL" id="SCG46118.1"/>
    </source>
</evidence>
<gene>
    <name evidence="2" type="ORF">GA0070613_1415</name>
</gene>
<feature type="domain" description="DUF1707" evidence="1">
    <location>
        <begin position="11"/>
        <end position="63"/>
    </location>
</feature>
<name>A0A1C5HJG2_9ACTN</name>
<evidence type="ECO:0000259" key="1">
    <source>
        <dbReference type="Pfam" id="PF08044"/>
    </source>
</evidence>
<dbReference type="PANTHER" id="PTHR40763">
    <property type="entry name" value="MEMBRANE PROTEIN-RELATED"/>
    <property type="match status" value="1"/>
</dbReference>
<dbReference type="AlphaFoldDB" id="A0A1C5HJG2"/>
<accession>A0A1C5HJG2</accession>
<protein>
    <recommendedName>
        <fullName evidence="1">DUF1707 domain-containing protein</fullName>
    </recommendedName>
</protein>
<evidence type="ECO:0000313" key="3">
    <source>
        <dbReference type="Proteomes" id="UP000198221"/>
    </source>
</evidence>
<sequence>MTEELVPRPEMRVSDAERERVVEQLNQAVGEGRLTLAEFEDRIGGVLAARTHGDLAPFTADLPATGAPQVLELRSRASSLKRAGRWVVPRRVVVKARSSSVRLDLTEAVIVSPTVEVLLDVRSSSVTVVLPHGASASVDEVEMSSSSARAGVPDSGGLHVVMRGHLQTSSLTVRHQRRFLRWRW</sequence>
<keyword evidence="3" id="KW-1185">Reference proteome</keyword>
<reference evidence="3" key="1">
    <citation type="submission" date="2016-06" db="EMBL/GenBank/DDBJ databases">
        <authorList>
            <person name="Varghese N."/>
            <person name="Submissions Spin"/>
        </authorList>
    </citation>
    <scope>NUCLEOTIDE SEQUENCE [LARGE SCALE GENOMIC DNA]</scope>
    <source>
        <strain evidence="3">DSM 43819</strain>
    </source>
</reference>